<evidence type="ECO:0000256" key="5">
    <source>
        <dbReference type="ARBA" id="ARBA00023002"/>
    </source>
</evidence>
<proteinExistence type="predicted"/>
<dbReference type="GO" id="GO:0020037">
    <property type="term" value="F:heme binding"/>
    <property type="evidence" value="ECO:0007669"/>
    <property type="project" value="InterPro"/>
</dbReference>
<evidence type="ECO:0000313" key="11">
    <source>
        <dbReference type="Proteomes" id="UP000235786"/>
    </source>
</evidence>
<evidence type="ECO:0000313" key="10">
    <source>
        <dbReference type="EMBL" id="PMD44552.1"/>
    </source>
</evidence>
<reference evidence="10 11" key="1">
    <citation type="submission" date="2016-04" db="EMBL/GenBank/DDBJ databases">
        <title>A degradative enzymes factory behind the ericoid mycorrhizal symbiosis.</title>
        <authorList>
            <consortium name="DOE Joint Genome Institute"/>
            <person name="Martino E."/>
            <person name="Morin E."/>
            <person name="Grelet G."/>
            <person name="Kuo A."/>
            <person name="Kohler A."/>
            <person name="Daghino S."/>
            <person name="Barry K."/>
            <person name="Choi C."/>
            <person name="Cichocki N."/>
            <person name="Clum A."/>
            <person name="Copeland A."/>
            <person name="Hainaut M."/>
            <person name="Haridas S."/>
            <person name="Labutti K."/>
            <person name="Lindquist E."/>
            <person name="Lipzen A."/>
            <person name="Khouja H.-R."/>
            <person name="Murat C."/>
            <person name="Ohm R."/>
            <person name="Olson A."/>
            <person name="Spatafora J."/>
            <person name="Veneault-Fourrey C."/>
            <person name="Henrissat B."/>
            <person name="Grigoriev I."/>
            <person name="Martin F."/>
            <person name="Perotto S."/>
        </authorList>
    </citation>
    <scope>NUCLEOTIDE SEQUENCE [LARGE SCALE GENOMIC DNA]</scope>
    <source>
        <strain evidence="10 11">F</strain>
    </source>
</reference>
<dbReference type="GO" id="GO:0016705">
    <property type="term" value="F:oxidoreductase activity, acting on paired donors, with incorporation or reduction of molecular oxygen"/>
    <property type="evidence" value="ECO:0007669"/>
    <property type="project" value="InterPro"/>
</dbReference>
<feature type="binding site" description="axial binding residue" evidence="8">
    <location>
        <position position="479"/>
    </location>
    <ligand>
        <name>heme</name>
        <dbReference type="ChEBI" id="CHEBI:30413"/>
    </ligand>
    <ligandPart>
        <name>Fe</name>
        <dbReference type="ChEBI" id="CHEBI:18248"/>
    </ligandPart>
</feature>
<evidence type="ECO:0000256" key="1">
    <source>
        <dbReference type="ARBA" id="ARBA00001971"/>
    </source>
</evidence>
<evidence type="ECO:0000256" key="9">
    <source>
        <dbReference type="SAM" id="Phobius"/>
    </source>
</evidence>
<accession>A0A2J6S1C7</accession>
<dbReference type="CDD" id="cd11051">
    <property type="entry name" value="CYP59-like"/>
    <property type="match status" value="1"/>
</dbReference>
<keyword evidence="6 8" id="KW-0408">Iron</keyword>
<sequence length="562" mass="63561">MAVTDLNLNFVLPALGVVAATGVAYFIATAYRHRSHINQWHKQGFPMLAGWSWLAGHTLVLLRYSSRFPPLANVALVLQAMLEEYPESEMFLIDLWPAMPPVIVNCNPDVAMLVSQKYNLPKSSTVEQAIEPIVGGPSILTMNGSDWKTWRSRFNPGFSAASLMGHVPYIVDRVQVFCEKLQASVGRDIISLDDFATRLTFEIIMKVSLDSDIDYQCGEHPLSTSLNTITRWHSFWDPRVLLHPLRPFIQWYHGNIIKNYIRKELEQRFSELKAERLESETVAKKANSVIALALEAYISESEDKRILERPRLNDEFAETVSHQIRLFLLAGNDTTASTIVFMYHLLSKHPEARVPLRAEHDAIFGKDISNAATLLKQQPALLNQCRYTLAVIKETLRMYPPAPTMRQGLPGYSITTLDGVSLPTEHVRIMTNTWAVQKNPRLWVRPEEFLPERWLANSGDELYPIPGAYRPFDLGPRVCLGQTLSLNELRVVLIMTARSFKLEPAYEEWDSMQAKNAGLWTKVTTWIGGKEIDTVKGDRAFQTEVAGSHPSDGYPCRVSLAV</sequence>
<dbReference type="GO" id="GO:0005506">
    <property type="term" value="F:iron ion binding"/>
    <property type="evidence" value="ECO:0007669"/>
    <property type="project" value="InterPro"/>
</dbReference>
<dbReference type="EMBL" id="KZ613941">
    <property type="protein sequence ID" value="PMD44552.1"/>
    <property type="molecule type" value="Genomic_DNA"/>
</dbReference>
<evidence type="ECO:0000256" key="7">
    <source>
        <dbReference type="ARBA" id="ARBA00023033"/>
    </source>
</evidence>
<dbReference type="PRINTS" id="PR00463">
    <property type="entry name" value="EP450I"/>
</dbReference>
<dbReference type="Pfam" id="PF00067">
    <property type="entry name" value="p450"/>
    <property type="match status" value="1"/>
</dbReference>
<dbReference type="PRINTS" id="PR00385">
    <property type="entry name" value="P450"/>
</dbReference>
<keyword evidence="7" id="KW-0503">Monooxygenase</keyword>
<dbReference type="SUPFAM" id="SSF48264">
    <property type="entry name" value="Cytochrome P450"/>
    <property type="match status" value="1"/>
</dbReference>
<evidence type="ECO:0000256" key="8">
    <source>
        <dbReference type="PIRSR" id="PIRSR602401-1"/>
    </source>
</evidence>
<keyword evidence="5" id="KW-0560">Oxidoreductase</keyword>
<keyword evidence="9" id="KW-0812">Transmembrane</keyword>
<keyword evidence="11" id="KW-1185">Reference proteome</keyword>
<dbReference type="Gene3D" id="1.10.630.10">
    <property type="entry name" value="Cytochrome P450"/>
    <property type="match status" value="1"/>
</dbReference>
<dbReference type="InterPro" id="IPR050121">
    <property type="entry name" value="Cytochrome_P450_monoxygenase"/>
</dbReference>
<dbReference type="PANTHER" id="PTHR24305:SF107">
    <property type="entry name" value="P450, PUTATIVE (EUROFUNG)-RELATED"/>
    <property type="match status" value="1"/>
</dbReference>
<name>A0A2J6S1C7_HYAVF</name>
<dbReference type="InterPro" id="IPR002401">
    <property type="entry name" value="Cyt_P450_E_grp-I"/>
</dbReference>
<keyword evidence="9" id="KW-1133">Transmembrane helix</keyword>
<evidence type="ECO:0000256" key="4">
    <source>
        <dbReference type="ARBA" id="ARBA00022723"/>
    </source>
</evidence>
<keyword evidence="4 8" id="KW-0479">Metal-binding</keyword>
<keyword evidence="3 8" id="KW-0349">Heme</keyword>
<organism evidence="10 11">
    <name type="scientific">Hyaloscypha variabilis (strain UAMH 11265 / GT02V1 / F)</name>
    <name type="common">Meliniomyces variabilis</name>
    <dbReference type="NCBI Taxonomy" id="1149755"/>
    <lineage>
        <taxon>Eukaryota</taxon>
        <taxon>Fungi</taxon>
        <taxon>Dikarya</taxon>
        <taxon>Ascomycota</taxon>
        <taxon>Pezizomycotina</taxon>
        <taxon>Leotiomycetes</taxon>
        <taxon>Helotiales</taxon>
        <taxon>Hyaloscyphaceae</taxon>
        <taxon>Hyaloscypha</taxon>
        <taxon>Hyaloscypha variabilis</taxon>
    </lineage>
</organism>
<gene>
    <name evidence="10" type="ORF">L207DRAFT_509272</name>
</gene>
<dbReference type="InterPro" id="IPR001128">
    <property type="entry name" value="Cyt_P450"/>
</dbReference>
<dbReference type="OrthoDB" id="10029320at2759"/>
<evidence type="ECO:0000256" key="6">
    <source>
        <dbReference type="ARBA" id="ARBA00023004"/>
    </source>
</evidence>
<protein>
    <submittedName>
        <fullName evidence="10">Cytochrome P450</fullName>
    </submittedName>
</protein>
<dbReference type="CDD" id="cd22265">
    <property type="entry name" value="UDM1_RNF168"/>
    <property type="match status" value="1"/>
</dbReference>
<comment type="cofactor">
    <cofactor evidence="1 8">
        <name>heme</name>
        <dbReference type="ChEBI" id="CHEBI:30413"/>
    </cofactor>
</comment>
<dbReference type="GO" id="GO:0004497">
    <property type="term" value="F:monooxygenase activity"/>
    <property type="evidence" value="ECO:0007669"/>
    <property type="project" value="UniProtKB-KW"/>
</dbReference>
<keyword evidence="9" id="KW-0472">Membrane</keyword>
<comment type="pathway">
    <text evidence="2">Secondary metabolite biosynthesis.</text>
</comment>
<feature type="transmembrane region" description="Helical" evidence="9">
    <location>
        <begin position="12"/>
        <end position="32"/>
    </location>
</feature>
<dbReference type="InterPro" id="IPR036396">
    <property type="entry name" value="Cyt_P450_sf"/>
</dbReference>
<dbReference type="AlphaFoldDB" id="A0A2J6S1C7"/>
<dbReference type="STRING" id="1149755.A0A2J6S1C7"/>
<evidence type="ECO:0000256" key="3">
    <source>
        <dbReference type="ARBA" id="ARBA00022617"/>
    </source>
</evidence>
<dbReference type="Proteomes" id="UP000235786">
    <property type="component" value="Unassembled WGS sequence"/>
</dbReference>
<evidence type="ECO:0000256" key="2">
    <source>
        <dbReference type="ARBA" id="ARBA00005179"/>
    </source>
</evidence>
<dbReference type="PANTHER" id="PTHR24305">
    <property type="entry name" value="CYTOCHROME P450"/>
    <property type="match status" value="1"/>
</dbReference>